<reference evidence="5" key="1">
    <citation type="journal article" date="2019" name="Int. J. Syst. Evol. Microbiol.">
        <title>The Global Catalogue of Microorganisms (GCM) 10K type strain sequencing project: providing services to taxonomists for standard genome sequencing and annotation.</title>
        <authorList>
            <consortium name="The Broad Institute Genomics Platform"/>
            <consortium name="The Broad Institute Genome Sequencing Center for Infectious Disease"/>
            <person name="Wu L."/>
            <person name="Ma J."/>
        </authorList>
    </citation>
    <scope>NUCLEOTIDE SEQUENCE [LARGE SCALE GENOMIC DNA]</scope>
    <source>
        <strain evidence="5">JCM 17338</strain>
    </source>
</reference>
<evidence type="ECO:0000256" key="1">
    <source>
        <dbReference type="ARBA" id="ARBA00023125"/>
    </source>
</evidence>
<keyword evidence="1" id="KW-0238">DNA-binding</keyword>
<evidence type="ECO:0000313" key="4">
    <source>
        <dbReference type="EMBL" id="GAA3984584.1"/>
    </source>
</evidence>
<keyword evidence="5" id="KW-1185">Reference proteome</keyword>
<dbReference type="InterPro" id="IPR011109">
    <property type="entry name" value="DNA_bind_recombinase_dom"/>
</dbReference>
<feature type="domain" description="Recombinase" evidence="3">
    <location>
        <begin position="66"/>
        <end position="176"/>
    </location>
</feature>
<organism evidence="4 5">
    <name type="scientific">Pedobacter ginsengiterrae</name>
    <dbReference type="NCBI Taxonomy" id="871696"/>
    <lineage>
        <taxon>Bacteria</taxon>
        <taxon>Pseudomonadati</taxon>
        <taxon>Bacteroidota</taxon>
        <taxon>Sphingobacteriia</taxon>
        <taxon>Sphingobacteriales</taxon>
        <taxon>Sphingobacteriaceae</taxon>
        <taxon>Pedobacter</taxon>
    </lineage>
</organism>
<protein>
    <recommendedName>
        <fullName evidence="3">Recombinase domain-containing protein</fullName>
    </recommendedName>
</protein>
<accession>A0ABP7QM68</accession>
<dbReference type="PROSITE" id="PS51737">
    <property type="entry name" value="RECOMBINASE_DNA_BIND"/>
    <property type="match status" value="1"/>
</dbReference>
<dbReference type="InterPro" id="IPR038109">
    <property type="entry name" value="DNA_bind_recomb_sf"/>
</dbReference>
<evidence type="ECO:0000259" key="3">
    <source>
        <dbReference type="PROSITE" id="PS51737"/>
    </source>
</evidence>
<dbReference type="InterPro" id="IPR050639">
    <property type="entry name" value="SSR_resolvase"/>
</dbReference>
<dbReference type="PANTHER" id="PTHR30461">
    <property type="entry name" value="DNA-INVERTASE FROM LAMBDOID PROPHAGE"/>
    <property type="match status" value="1"/>
</dbReference>
<name>A0ABP7QM68_9SPHI</name>
<dbReference type="InterPro" id="IPR036162">
    <property type="entry name" value="Resolvase-like_N_sf"/>
</dbReference>
<keyword evidence="2" id="KW-0233">DNA recombination</keyword>
<dbReference type="Gene3D" id="3.90.1750.20">
    <property type="entry name" value="Putative Large Serine Recombinase, Chain B, Domain 2"/>
    <property type="match status" value="1"/>
</dbReference>
<dbReference type="InterPro" id="IPR025827">
    <property type="entry name" value="Zn_ribbon_recom_dom"/>
</dbReference>
<evidence type="ECO:0000256" key="2">
    <source>
        <dbReference type="ARBA" id="ARBA00023172"/>
    </source>
</evidence>
<dbReference type="EMBL" id="BAABAK010000021">
    <property type="protein sequence ID" value="GAA3984584.1"/>
    <property type="molecule type" value="Genomic_DNA"/>
</dbReference>
<dbReference type="Pfam" id="PF13408">
    <property type="entry name" value="Zn_ribbon_recom"/>
    <property type="match status" value="1"/>
</dbReference>
<dbReference type="PANTHER" id="PTHR30461:SF2">
    <property type="entry name" value="SERINE RECOMBINASE PINE-RELATED"/>
    <property type="match status" value="1"/>
</dbReference>
<dbReference type="SUPFAM" id="SSF53041">
    <property type="entry name" value="Resolvase-like"/>
    <property type="match status" value="1"/>
</dbReference>
<evidence type="ECO:0000313" key="5">
    <source>
        <dbReference type="Proteomes" id="UP001501081"/>
    </source>
</evidence>
<dbReference type="Proteomes" id="UP001501081">
    <property type="component" value="Unassembled WGS sequence"/>
</dbReference>
<dbReference type="Pfam" id="PF07508">
    <property type="entry name" value="Recombinase"/>
    <property type="match status" value="1"/>
</dbReference>
<proteinExistence type="predicted"/>
<gene>
    <name evidence="4" type="ORF">GCM10022246_40410</name>
</gene>
<sequence length="281" mass="32057">MISTLKKLGIEPQAIEQPLDMAIPESKIMLAIYLATPEVDNDRRALNVINGMRRAKKEGRFMGIAPKGYVNKITEDGRKYIALYEPEAKIMRWAFEKLAEGGLSQAEMLRMAIQKGLNTSRNNFWSALKNPVYCGKIYVPKNKDEEGYFVQGQHDPLISESLFKKVQDVITRKKPLHATTIASLDELPLRGFLACPRCGKTLTGSSSKGKTQYYFYYHCTSACGYRKSTTMLNKEFLKDINKYKPIIGMERFIKILSNTTIKNGCLAKMTFENKFYLKLLF</sequence>
<comment type="caution">
    <text evidence="4">The sequence shown here is derived from an EMBL/GenBank/DDBJ whole genome shotgun (WGS) entry which is preliminary data.</text>
</comment>